<evidence type="ECO:0000256" key="7">
    <source>
        <dbReference type="PIRSR" id="PIRSR633697-1"/>
    </source>
</evidence>
<dbReference type="InterPro" id="IPR001568">
    <property type="entry name" value="RNase_T2-like"/>
</dbReference>
<name>A0A9N7NFV3_STRHE</name>
<evidence type="ECO:0000256" key="8">
    <source>
        <dbReference type="RuleBase" id="RU004328"/>
    </source>
</evidence>
<dbReference type="GO" id="GO:0033897">
    <property type="term" value="F:ribonuclease T2 activity"/>
    <property type="evidence" value="ECO:0007669"/>
    <property type="project" value="InterPro"/>
</dbReference>
<dbReference type="FunFam" id="3.90.730.10:FF:000003">
    <property type="entry name" value="Ribonuclease 3"/>
    <property type="match status" value="1"/>
</dbReference>
<evidence type="ECO:0000313" key="11">
    <source>
        <dbReference type="Proteomes" id="UP001153555"/>
    </source>
</evidence>
<dbReference type="PROSITE" id="PS00530">
    <property type="entry name" value="RNASE_T2_1"/>
    <property type="match status" value="1"/>
</dbReference>
<dbReference type="GO" id="GO:0005576">
    <property type="term" value="C:extracellular region"/>
    <property type="evidence" value="ECO:0007669"/>
    <property type="project" value="TreeGrafter"/>
</dbReference>
<keyword evidence="5" id="KW-1015">Disulfide bond</keyword>
<sequence length="236" mass="26839">MRVDSSVVIKLFVLQCLLFLASSSKDFDFFYFVQQWPVSYCDSRHGCCYPTTGKPHEDFGIHGLWPNYVNGKWPQNCAQTSLDESLISDLMSDMTDEWPTLACPSADGIKFWSHEWVKHGTCTSLDQHSYFQSALLLRSKSNLLQILSHAGIRPGDFYHFKSIKQAIEDGLGHEPFIECNVDPSGNHQLFQVYLCVDTNATSFIKCPILPKGRACGSTIEFPSFTSHYRQELKHEL</sequence>
<dbReference type="InterPro" id="IPR033130">
    <property type="entry name" value="RNase_T2_His_AS_2"/>
</dbReference>
<evidence type="ECO:0000256" key="2">
    <source>
        <dbReference type="ARBA" id="ARBA00022722"/>
    </source>
</evidence>
<evidence type="ECO:0000256" key="4">
    <source>
        <dbReference type="ARBA" id="ARBA00022801"/>
    </source>
</evidence>
<accession>A0A9N7NFV3</accession>
<dbReference type="SUPFAM" id="SSF55895">
    <property type="entry name" value="Ribonuclease Rh-like"/>
    <property type="match status" value="1"/>
</dbReference>
<dbReference type="PROSITE" id="PS00531">
    <property type="entry name" value="RNASE_T2_2"/>
    <property type="match status" value="1"/>
</dbReference>
<dbReference type="Proteomes" id="UP001153555">
    <property type="component" value="Unassembled WGS sequence"/>
</dbReference>
<dbReference type="InterPro" id="IPR033697">
    <property type="entry name" value="Ribonuclease_T2_eukaryotic"/>
</dbReference>
<comment type="similarity">
    <text evidence="1 8">Belongs to the RNase T2 family.</text>
</comment>
<keyword evidence="3" id="KW-0255">Endonuclease</keyword>
<feature type="signal peptide" evidence="9">
    <location>
        <begin position="1"/>
        <end position="23"/>
    </location>
</feature>
<evidence type="ECO:0000256" key="1">
    <source>
        <dbReference type="ARBA" id="ARBA00007469"/>
    </source>
</evidence>
<proteinExistence type="inferred from homology"/>
<evidence type="ECO:0000256" key="3">
    <source>
        <dbReference type="ARBA" id="ARBA00022759"/>
    </source>
</evidence>
<dbReference type="GO" id="GO:0006401">
    <property type="term" value="P:RNA catabolic process"/>
    <property type="evidence" value="ECO:0007669"/>
    <property type="project" value="TreeGrafter"/>
</dbReference>
<organism evidence="10 11">
    <name type="scientific">Striga hermonthica</name>
    <name type="common">Purple witchweed</name>
    <name type="synonym">Buchnera hermonthica</name>
    <dbReference type="NCBI Taxonomy" id="68872"/>
    <lineage>
        <taxon>Eukaryota</taxon>
        <taxon>Viridiplantae</taxon>
        <taxon>Streptophyta</taxon>
        <taxon>Embryophyta</taxon>
        <taxon>Tracheophyta</taxon>
        <taxon>Spermatophyta</taxon>
        <taxon>Magnoliopsida</taxon>
        <taxon>eudicotyledons</taxon>
        <taxon>Gunneridae</taxon>
        <taxon>Pentapetalae</taxon>
        <taxon>asterids</taxon>
        <taxon>lamiids</taxon>
        <taxon>Lamiales</taxon>
        <taxon>Orobanchaceae</taxon>
        <taxon>Buchnereae</taxon>
        <taxon>Striga</taxon>
    </lineage>
</organism>
<dbReference type="Gene3D" id="3.90.730.10">
    <property type="entry name" value="Ribonuclease T2-like"/>
    <property type="match status" value="1"/>
</dbReference>
<dbReference type="AlphaFoldDB" id="A0A9N7NFV3"/>
<dbReference type="PANTHER" id="PTHR11240">
    <property type="entry name" value="RIBONUCLEASE T2"/>
    <property type="match status" value="1"/>
</dbReference>
<dbReference type="InterPro" id="IPR036430">
    <property type="entry name" value="RNase_T2-like_sf"/>
</dbReference>
<gene>
    <name evidence="10" type="ORF">SHERM_24595</name>
</gene>
<evidence type="ECO:0000256" key="9">
    <source>
        <dbReference type="SAM" id="SignalP"/>
    </source>
</evidence>
<dbReference type="EMBL" id="CACSLK010027773">
    <property type="protein sequence ID" value="CAA0829003.1"/>
    <property type="molecule type" value="Genomic_DNA"/>
</dbReference>
<keyword evidence="6" id="KW-0456">Lyase</keyword>
<feature type="active site" evidence="7">
    <location>
        <position position="119"/>
    </location>
</feature>
<dbReference type="GO" id="GO:0003723">
    <property type="term" value="F:RNA binding"/>
    <property type="evidence" value="ECO:0007669"/>
    <property type="project" value="InterPro"/>
</dbReference>
<keyword evidence="2" id="KW-0540">Nuclease</keyword>
<dbReference type="CDD" id="cd01061">
    <property type="entry name" value="RNase_T2_euk"/>
    <property type="match status" value="1"/>
</dbReference>
<evidence type="ECO:0000313" key="10">
    <source>
        <dbReference type="EMBL" id="CAA0829003.1"/>
    </source>
</evidence>
<evidence type="ECO:0000256" key="5">
    <source>
        <dbReference type="ARBA" id="ARBA00023157"/>
    </source>
</evidence>
<dbReference type="OrthoDB" id="435754at2759"/>
<keyword evidence="11" id="KW-1185">Reference proteome</keyword>
<dbReference type="PANTHER" id="PTHR11240:SF75">
    <property type="entry name" value="RIBONUCLEASE 3"/>
    <property type="match status" value="1"/>
</dbReference>
<feature type="active site" evidence="7">
    <location>
        <position position="62"/>
    </location>
</feature>
<dbReference type="Pfam" id="PF00445">
    <property type="entry name" value="Ribonuclease_T2"/>
    <property type="match status" value="1"/>
</dbReference>
<protein>
    <submittedName>
        <fullName evidence="10">Ribonuclease 3</fullName>
    </submittedName>
</protein>
<reference evidence="10" key="1">
    <citation type="submission" date="2019-12" db="EMBL/GenBank/DDBJ databases">
        <authorList>
            <person name="Scholes J."/>
        </authorList>
    </citation>
    <scope>NUCLEOTIDE SEQUENCE</scope>
</reference>
<feature type="active site" evidence="7">
    <location>
        <position position="115"/>
    </location>
</feature>
<evidence type="ECO:0000256" key="6">
    <source>
        <dbReference type="ARBA" id="ARBA00023239"/>
    </source>
</evidence>
<feature type="chain" id="PRO_5040290900" evidence="9">
    <location>
        <begin position="24"/>
        <end position="236"/>
    </location>
</feature>
<comment type="caution">
    <text evidence="10">The sequence shown here is derived from an EMBL/GenBank/DDBJ whole genome shotgun (WGS) entry which is preliminary data.</text>
</comment>
<dbReference type="GO" id="GO:0016787">
    <property type="term" value="F:hydrolase activity"/>
    <property type="evidence" value="ECO:0007669"/>
    <property type="project" value="UniProtKB-KW"/>
</dbReference>
<keyword evidence="9" id="KW-0732">Signal</keyword>
<keyword evidence="4" id="KW-0378">Hydrolase</keyword>
<dbReference type="InterPro" id="IPR018188">
    <property type="entry name" value="RNase_T2_His_AS_1"/>
</dbReference>